<name>A0A382SIG5_9ZZZZ</name>
<dbReference type="EMBL" id="UINC01128918">
    <property type="protein sequence ID" value="SVD08978.1"/>
    <property type="molecule type" value="Genomic_DNA"/>
</dbReference>
<sequence>SSGLDADFENPGKQVEMYLATAGKAGKKAADIRNRTCWQFVTVPYF</sequence>
<organism evidence="1">
    <name type="scientific">marine metagenome</name>
    <dbReference type="NCBI Taxonomy" id="408172"/>
    <lineage>
        <taxon>unclassified sequences</taxon>
        <taxon>metagenomes</taxon>
        <taxon>ecological metagenomes</taxon>
    </lineage>
</organism>
<protein>
    <submittedName>
        <fullName evidence="1">Uncharacterized protein</fullName>
    </submittedName>
</protein>
<dbReference type="AlphaFoldDB" id="A0A382SIG5"/>
<gene>
    <name evidence="1" type="ORF">METZ01_LOCUS361832</name>
</gene>
<proteinExistence type="predicted"/>
<reference evidence="1" key="1">
    <citation type="submission" date="2018-05" db="EMBL/GenBank/DDBJ databases">
        <authorList>
            <person name="Lanie J.A."/>
            <person name="Ng W.-L."/>
            <person name="Kazmierczak K.M."/>
            <person name="Andrzejewski T.M."/>
            <person name="Davidsen T.M."/>
            <person name="Wayne K.J."/>
            <person name="Tettelin H."/>
            <person name="Glass J.I."/>
            <person name="Rusch D."/>
            <person name="Podicherti R."/>
            <person name="Tsui H.-C.T."/>
            <person name="Winkler M.E."/>
        </authorList>
    </citation>
    <scope>NUCLEOTIDE SEQUENCE</scope>
</reference>
<accession>A0A382SIG5</accession>
<feature type="non-terminal residue" evidence="1">
    <location>
        <position position="1"/>
    </location>
</feature>
<evidence type="ECO:0000313" key="1">
    <source>
        <dbReference type="EMBL" id="SVD08978.1"/>
    </source>
</evidence>